<accession>A0ABN0XMV3</accession>
<proteinExistence type="predicted"/>
<keyword evidence="3" id="KW-1185">Reference proteome</keyword>
<reference evidence="2 3" key="1">
    <citation type="journal article" date="2019" name="Int. J. Syst. Evol. Microbiol.">
        <title>The Global Catalogue of Microorganisms (GCM) 10K type strain sequencing project: providing services to taxonomists for standard genome sequencing and annotation.</title>
        <authorList>
            <consortium name="The Broad Institute Genomics Platform"/>
            <consortium name="The Broad Institute Genome Sequencing Center for Infectious Disease"/>
            <person name="Wu L."/>
            <person name="Ma J."/>
        </authorList>
    </citation>
    <scope>NUCLEOTIDE SEQUENCE [LARGE SCALE GENOMIC DNA]</scope>
    <source>
        <strain evidence="2 3">JCM 13378</strain>
    </source>
</reference>
<dbReference type="Pfam" id="PF11335">
    <property type="entry name" value="DUF3137"/>
    <property type="match status" value="1"/>
</dbReference>
<sequence length="329" mass="37657">MDVTPSHSARQAELNTLFSGQLKSQLQALDSVRQQAVKRLFIGCIVVPLLGLLSFAYAQVNYMGPELIFWVVGISAMLMYWLVASKWSAYRQGYKTQVVGKLLSTFNRSFKYSPSGEISSVKYKESGLYRRAYDRYQGEDHVTGKLGKTQLEFSELHTQYKTTTTDSKGRTRTTWHTIFKGLFFVADANKHFKGKTYILPDSTGLFSALGKSLGNLFGTRDDRVALEDPEFERYFEVYSNDQVEARYLISPALMRRLLAFRYEADARVALSFVGGQLYIAIPTRKAYFEPKLFKPSVNMDVIEEIYQDLEFITGIVEDLDLNTRIWTKE</sequence>
<dbReference type="EMBL" id="BAAAEI010000023">
    <property type="protein sequence ID" value="GAA0368327.1"/>
    <property type="molecule type" value="Genomic_DNA"/>
</dbReference>
<dbReference type="InterPro" id="IPR021484">
    <property type="entry name" value="DUF3137"/>
</dbReference>
<protein>
    <submittedName>
        <fullName evidence="2">DUF3137 domain-containing protein</fullName>
    </submittedName>
</protein>
<feature type="transmembrane region" description="Helical" evidence="1">
    <location>
        <begin position="40"/>
        <end position="61"/>
    </location>
</feature>
<evidence type="ECO:0000313" key="3">
    <source>
        <dbReference type="Proteomes" id="UP001501757"/>
    </source>
</evidence>
<evidence type="ECO:0000256" key="1">
    <source>
        <dbReference type="SAM" id="Phobius"/>
    </source>
</evidence>
<gene>
    <name evidence="2" type="ORF">GCM10009092_35740</name>
</gene>
<dbReference type="RefSeq" id="WP_343846784.1">
    <property type="nucleotide sequence ID" value="NZ_BAAAEI010000023.1"/>
</dbReference>
<name>A0ABN0XMV3_9ALTE</name>
<comment type="caution">
    <text evidence="2">The sequence shown here is derived from an EMBL/GenBank/DDBJ whole genome shotgun (WGS) entry which is preliminary data.</text>
</comment>
<evidence type="ECO:0000313" key="2">
    <source>
        <dbReference type="EMBL" id="GAA0368327.1"/>
    </source>
</evidence>
<keyword evidence="1" id="KW-0812">Transmembrane</keyword>
<feature type="transmembrane region" description="Helical" evidence="1">
    <location>
        <begin position="67"/>
        <end position="84"/>
    </location>
</feature>
<dbReference type="Proteomes" id="UP001501757">
    <property type="component" value="Unassembled WGS sequence"/>
</dbReference>
<keyword evidence="1" id="KW-1133">Transmembrane helix</keyword>
<keyword evidence="1" id="KW-0472">Membrane</keyword>
<organism evidence="2 3">
    <name type="scientific">Bowmanella denitrificans</name>
    <dbReference type="NCBI Taxonomy" id="366582"/>
    <lineage>
        <taxon>Bacteria</taxon>
        <taxon>Pseudomonadati</taxon>
        <taxon>Pseudomonadota</taxon>
        <taxon>Gammaproteobacteria</taxon>
        <taxon>Alteromonadales</taxon>
        <taxon>Alteromonadaceae</taxon>
        <taxon>Bowmanella</taxon>
    </lineage>
</organism>